<protein>
    <submittedName>
        <fullName evidence="2">Uncharacterized protein</fullName>
    </submittedName>
</protein>
<feature type="compositionally biased region" description="Basic and acidic residues" evidence="1">
    <location>
        <begin position="10"/>
        <end position="27"/>
    </location>
</feature>
<dbReference type="Proteomes" id="UP000324222">
    <property type="component" value="Unassembled WGS sequence"/>
</dbReference>
<accession>A0A5B7IDS0</accession>
<dbReference type="EMBL" id="VSRR010052612">
    <property type="protein sequence ID" value="MPC79979.1"/>
    <property type="molecule type" value="Genomic_DNA"/>
</dbReference>
<reference evidence="2 3" key="1">
    <citation type="submission" date="2019-05" db="EMBL/GenBank/DDBJ databases">
        <title>Another draft genome of Portunus trituberculatus and its Hox gene families provides insights of decapod evolution.</title>
        <authorList>
            <person name="Jeong J.-H."/>
            <person name="Song I."/>
            <person name="Kim S."/>
            <person name="Choi T."/>
            <person name="Kim D."/>
            <person name="Ryu S."/>
            <person name="Kim W."/>
        </authorList>
    </citation>
    <scope>NUCLEOTIDE SEQUENCE [LARGE SCALE GENOMIC DNA]</scope>
    <source>
        <tissue evidence="2">Muscle</tissue>
    </source>
</reference>
<dbReference type="AlphaFoldDB" id="A0A5B7IDS0"/>
<name>A0A5B7IDS0_PORTR</name>
<feature type="region of interest" description="Disordered" evidence="1">
    <location>
        <begin position="1"/>
        <end position="27"/>
    </location>
</feature>
<sequence length="69" mass="7545">MSGILIKPGGDTRTDRRGKKSSEDSHIAKLSSISGNANITCQVRFICGNKEHVLRHFYVLPPLFSKGSS</sequence>
<evidence type="ECO:0000313" key="2">
    <source>
        <dbReference type="EMBL" id="MPC79979.1"/>
    </source>
</evidence>
<gene>
    <name evidence="2" type="ORF">E2C01_074539</name>
</gene>
<keyword evidence="3" id="KW-1185">Reference proteome</keyword>
<organism evidence="2 3">
    <name type="scientific">Portunus trituberculatus</name>
    <name type="common">Swimming crab</name>
    <name type="synonym">Neptunus trituberculatus</name>
    <dbReference type="NCBI Taxonomy" id="210409"/>
    <lineage>
        <taxon>Eukaryota</taxon>
        <taxon>Metazoa</taxon>
        <taxon>Ecdysozoa</taxon>
        <taxon>Arthropoda</taxon>
        <taxon>Crustacea</taxon>
        <taxon>Multicrustacea</taxon>
        <taxon>Malacostraca</taxon>
        <taxon>Eumalacostraca</taxon>
        <taxon>Eucarida</taxon>
        <taxon>Decapoda</taxon>
        <taxon>Pleocyemata</taxon>
        <taxon>Brachyura</taxon>
        <taxon>Eubrachyura</taxon>
        <taxon>Portunoidea</taxon>
        <taxon>Portunidae</taxon>
        <taxon>Portuninae</taxon>
        <taxon>Portunus</taxon>
    </lineage>
</organism>
<proteinExistence type="predicted"/>
<evidence type="ECO:0000256" key="1">
    <source>
        <dbReference type="SAM" id="MobiDB-lite"/>
    </source>
</evidence>
<comment type="caution">
    <text evidence="2">The sequence shown here is derived from an EMBL/GenBank/DDBJ whole genome shotgun (WGS) entry which is preliminary data.</text>
</comment>
<evidence type="ECO:0000313" key="3">
    <source>
        <dbReference type="Proteomes" id="UP000324222"/>
    </source>
</evidence>